<dbReference type="AlphaFoldDB" id="A0A0J7YWQ0"/>
<protein>
    <recommendedName>
        <fullName evidence="3">Ferredoxin</fullName>
    </recommendedName>
</protein>
<comment type="caution">
    <text evidence="1">The sequence shown here is derived from an EMBL/GenBank/DDBJ whole genome shotgun (WGS) entry which is preliminary data.</text>
</comment>
<name>A0A0J7YWQ0_STRVR</name>
<accession>A0A0J7YWQ0</accession>
<dbReference type="RefSeq" id="WP_048586544.1">
    <property type="nucleotide sequence ID" value="NZ_LFNT01000087.1"/>
</dbReference>
<dbReference type="SUPFAM" id="SSF54862">
    <property type="entry name" value="4Fe-4S ferredoxins"/>
    <property type="match status" value="1"/>
</dbReference>
<proteinExistence type="predicted"/>
<dbReference type="OrthoDB" id="4557285at2"/>
<dbReference type="Pfam" id="PF13370">
    <property type="entry name" value="Fer4_13"/>
    <property type="match status" value="1"/>
</dbReference>
<evidence type="ECO:0000313" key="2">
    <source>
        <dbReference type="Proteomes" id="UP000037432"/>
    </source>
</evidence>
<organism evidence="1 2">
    <name type="scientific">Streptomyces viridochromogenes</name>
    <dbReference type="NCBI Taxonomy" id="1938"/>
    <lineage>
        <taxon>Bacteria</taxon>
        <taxon>Bacillati</taxon>
        <taxon>Actinomycetota</taxon>
        <taxon>Actinomycetes</taxon>
        <taxon>Kitasatosporales</taxon>
        <taxon>Streptomycetaceae</taxon>
        <taxon>Streptomyces</taxon>
    </lineage>
</organism>
<sequence length="81" mass="8088">MVNVEKATRWEVAVDPGRCIGSGTCLALAPHLFRTGAGAVTEVSAAEAPAESAVLDSAVCCPSQAITITDAATGAPLHPGQ</sequence>
<dbReference type="EMBL" id="LFNT01000087">
    <property type="protein sequence ID" value="KMS67954.1"/>
    <property type="molecule type" value="Genomic_DNA"/>
</dbReference>
<dbReference type="PATRIC" id="fig|1938.3.peg.9496"/>
<evidence type="ECO:0000313" key="1">
    <source>
        <dbReference type="EMBL" id="KMS67954.1"/>
    </source>
</evidence>
<gene>
    <name evidence="1" type="ORF">ACM01_40845</name>
</gene>
<evidence type="ECO:0008006" key="3">
    <source>
        <dbReference type="Google" id="ProtNLM"/>
    </source>
</evidence>
<dbReference type="Gene3D" id="3.30.70.20">
    <property type="match status" value="1"/>
</dbReference>
<dbReference type="Proteomes" id="UP000037432">
    <property type="component" value="Unassembled WGS sequence"/>
</dbReference>
<reference evidence="1 2" key="1">
    <citation type="submission" date="2015-06" db="EMBL/GenBank/DDBJ databases">
        <authorList>
            <person name="Ju K.-S."/>
            <person name="Doroghazi J.R."/>
            <person name="Metcalf W.W."/>
        </authorList>
    </citation>
    <scope>NUCLEOTIDE SEQUENCE [LARGE SCALE GENOMIC DNA]</scope>
    <source>
        <strain evidence="1 2">NRRL 3414</strain>
    </source>
</reference>